<dbReference type="eggNOG" id="ENOG502ZBNU">
    <property type="taxonomic scope" value="Bacteria"/>
</dbReference>
<keyword evidence="1" id="KW-0472">Membrane</keyword>
<evidence type="ECO:0000313" key="3">
    <source>
        <dbReference type="Proteomes" id="UP000028521"/>
    </source>
</evidence>
<dbReference type="AlphaFoldDB" id="A0A084TJX4"/>
<dbReference type="STRING" id="1197477.IA57_11280"/>
<sequence>MEEFLRQNYTLLVRSVEMLAAIIGVFCLKKYKHTTAKYFIYIVIYWVLVDRLGGYTTDINNYKWLHFIKLKIEGTWFEKNYWWYSIFSFFLARLFFILYFLKILKNKYFKQTIKVLTICYVIAYLTYYAIHFESLFLHFTHISLKIFGAAIIFLCCIFYFIEVLLSDKILNFYRSLNFYIAAVLFIWVLILTPVSFYNVYFTTADWNFVVLKWQIYLGAIMFMYLTFSFALLWCKPQND</sequence>
<reference evidence="3" key="2">
    <citation type="submission" date="2014-07" db="EMBL/GenBank/DDBJ databases">
        <title>Genome sequence of Mangrovimonas yunxiaonensis.</title>
        <authorList>
            <person name="Li Y."/>
            <person name="Zheng T."/>
        </authorList>
    </citation>
    <scope>NUCLEOTIDE SEQUENCE [LARGE SCALE GENOMIC DNA]</scope>
    <source>
        <strain evidence="3">LY01</strain>
    </source>
</reference>
<feature type="transmembrane region" description="Helical" evidence="1">
    <location>
        <begin position="177"/>
        <end position="201"/>
    </location>
</feature>
<feature type="transmembrane region" description="Helical" evidence="1">
    <location>
        <begin position="213"/>
        <end position="234"/>
    </location>
</feature>
<comment type="caution">
    <text evidence="2">The sequence shown here is derived from an EMBL/GenBank/DDBJ whole genome shotgun (WGS) entry which is preliminary data.</text>
</comment>
<accession>A0A084TJX4</accession>
<feature type="transmembrane region" description="Helical" evidence="1">
    <location>
        <begin position="142"/>
        <end position="165"/>
    </location>
</feature>
<dbReference type="Proteomes" id="UP000028521">
    <property type="component" value="Unassembled WGS sequence"/>
</dbReference>
<dbReference type="RefSeq" id="WP_036123153.1">
    <property type="nucleotide sequence ID" value="NZ_BMET01000004.1"/>
</dbReference>
<feature type="transmembrane region" description="Helical" evidence="1">
    <location>
        <begin position="113"/>
        <end position="130"/>
    </location>
</feature>
<dbReference type="EMBL" id="JPFK01000007">
    <property type="protein sequence ID" value="KFB01010.1"/>
    <property type="molecule type" value="Genomic_DNA"/>
</dbReference>
<feature type="transmembrane region" description="Helical" evidence="1">
    <location>
        <begin position="81"/>
        <end position="101"/>
    </location>
</feature>
<dbReference type="OrthoDB" id="1453530at2"/>
<organism evidence="2 3">
    <name type="scientific">Mangrovimonas yunxiaonensis</name>
    <dbReference type="NCBI Taxonomy" id="1197477"/>
    <lineage>
        <taxon>Bacteria</taxon>
        <taxon>Pseudomonadati</taxon>
        <taxon>Bacteroidota</taxon>
        <taxon>Flavobacteriia</taxon>
        <taxon>Flavobacteriales</taxon>
        <taxon>Flavobacteriaceae</taxon>
        <taxon>Mangrovimonas</taxon>
    </lineage>
</organism>
<feature type="transmembrane region" description="Helical" evidence="1">
    <location>
        <begin position="38"/>
        <end position="57"/>
    </location>
</feature>
<keyword evidence="3" id="KW-1185">Reference proteome</keyword>
<evidence type="ECO:0000313" key="2">
    <source>
        <dbReference type="EMBL" id="KFB01010.1"/>
    </source>
</evidence>
<proteinExistence type="predicted"/>
<keyword evidence="1" id="KW-0812">Transmembrane</keyword>
<protein>
    <submittedName>
        <fullName evidence="2">Uncharacterized protein</fullName>
    </submittedName>
</protein>
<name>A0A084TJX4_9FLAO</name>
<gene>
    <name evidence="2" type="ORF">IA57_11280</name>
</gene>
<reference evidence="2 3" key="1">
    <citation type="journal article" date="2014" name="Genome Announc.">
        <title>Draft Genome Sequence of the Algicidal Bacterium Mangrovimonas yunxiaonensis Strain LY01.</title>
        <authorList>
            <person name="Li Y."/>
            <person name="Zhu H."/>
            <person name="Li C."/>
            <person name="Zhang H."/>
            <person name="Chen Z."/>
            <person name="Zheng W."/>
            <person name="Xu H."/>
            <person name="Zheng T."/>
        </authorList>
    </citation>
    <scope>NUCLEOTIDE SEQUENCE [LARGE SCALE GENOMIC DNA]</scope>
    <source>
        <strain evidence="2 3">LY01</strain>
    </source>
</reference>
<evidence type="ECO:0000256" key="1">
    <source>
        <dbReference type="SAM" id="Phobius"/>
    </source>
</evidence>
<keyword evidence="1" id="KW-1133">Transmembrane helix</keyword>